<keyword evidence="1" id="KW-0540">Nuclease</keyword>
<dbReference type="InterPro" id="IPR041177">
    <property type="entry name" value="GEN1_C"/>
</dbReference>
<evidence type="ECO:0000259" key="5">
    <source>
        <dbReference type="SMART" id="SM00485"/>
    </source>
</evidence>
<dbReference type="InterPro" id="IPR006084">
    <property type="entry name" value="XPG/Rad2"/>
</dbReference>
<feature type="domain" description="XPG-I" evidence="4">
    <location>
        <begin position="109"/>
        <end position="185"/>
    </location>
</feature>
<dbReference type="InterPro" id="IPR037316">
    <property type="entry name" value="Yen1_H3TH"/>
</dbReference>
<organism evidence="6 7">
    <name type="scientific">Golovinomyces cichoracearum</name>
    <dbReference type="NCBI Taxonomy" id="62708"/>
    <lineage>
        <taxon>Eukaryota</taxon>
        <taxon>Fungi</taxon>
        <taxon>Dikarya</taxon>
        <taxon>Ascomycota</taxon>
        <taxon>Pezizomycotina</taxon>
        <taxon>Leotiomycetes</taxon>
        <taxon>Erysiphales</taxon>
        <taxon>Erysiphaceae</taxon>
        <taxon>Golovinomyces</taxon>
    </lineage>
</organism>
<evidence type="ECO:0000256" key="3">
    <source>
        <dbReference type="SAM" id="MobiDB-lite"/>
    </source>
</evidence>
<evidence type="ECO:0000259" key="4">
    <source>
        <dbReference type="SMART" id="SM00484"/>
    </source>
</evidence>
<dbReference type="GO" id="GO:0006281">
    <property type="term" value="P:DNA repair"/>
    <property type="evidence" value="ECO:0007669"/>
    <property type="project" value="UniProtKB-ARBA"/>
</dbReference>
<keyword evidence="7" id="KW-1185">Reference proteome</keyword>
<feature type="region of interest" description="Disordered" evidence="3">
    <location>
        <begin position="403"/>
        <end position="444"/>
    </location>
</feature>
<dbReference type="SUPFAM" id="SSF47807">
    <property type="entry name" value="5' to 3' exonuclease, C-terminal subdomain"/>
    <property type="match status" value="1"/>
</dbReference>
<dbReference type="GO" id="GO:0008821">
    <property type="term" value="F:crossover junction DNA endonuclease activity"/>
    <property type="evidence" value="ECO:0007669"/>
    <property type="project" value="InterPro"/>
</dbReference>
<dbReference type="InterPro" id="IPR006085">
    <property type="entry name" value="XPG_DNA_repair_N"/>
</dbReference>
<dbReference type="SUPFAM" id="SSF88723">
    <property type="entry name" value="PIN domain-like"/>
    <property type="match status" value="1"/>
</dbReference>
<keyword evidence="6" id="KW-0255">Endonuclease</keyword>
<evidence type="ECO:0000313" key="7">
    <source>
        <dbReference type="Proteomes" id="UP000283383"/>
    </source>
</evidence>
<dbReference type="InterPro" id="IPR029060">
    <property type="entry name" value="PIN-like_dom_sf"/>
</dbReference>
<dbReference type="InterPro" id="IPR006086">
    <property type="entry name" value="XPG-I_dom"/>
</dbReference>
<name>A0A420GV13_9PEZI</name>
<proteinExistence type="predicted"/>
<accession>A0A420GV13</accession>
<dbReference type="PRINTS" id="PR00853">
    <property type="entry name" value="XPGRADSUPER"/>
</dbReference>
<dbReference type="FunFam" id="3.40.50.1010:FF:000037">
    <property type="entry name" value="Rad2-like endonuclease, putative (AFU_orthologue AFUA_3G13260)"/>
    <property type="match status" value="1"/>
</dbReference>
<feature type="compositionally biased region" description="Polar residues" evidence="3">
    <location>
        <begin position="433"/>
        <end position="444"/>
    </location>
</feature>
<dbReference type="Proteomes" id="UP000283383">
    <property type="component" value="Unassembled WGS sequence"/>
</dbReference>
<dbReference type="PANTHER" id="PTHR11081">
    <property type="entry name" value="FLAP ENDONUCLEASE FAMILY MEMBER"/>
    <property type="match status" value="1"/>
</dbReference>
<keyword evidence="2" id="KW-0378">Hydrolase</keyword>
<sequence length="858" mass="96000">MGIKGIYGEIGAGERIALSKLAVDNYEQKGRPFRIAIDVAIWQFQTQAGRGGSDPATRIFYYRLLRLLALSIQPLFVFDGPNKPPFKRNKRTGSNGGSVSNLLTKQLLTLFGFPYHCAPGEAEAECALLQLNGIVDAVLSEDIDTLMFGSELCLRNWSSEDSRGNHSPTHVSAYYKKTVSERYGLDREGMILVALMSGGDYNTEGIHGCGIKLACEAARAGFGKSLCNISQSDIPGYNSWREELSREIFSNNGKFFKTKRKTIKIPENFPDREILGYYTHPVVSTAAKILKLKEEIKWHGVVDVPGLRRFVAEAFEWTNKAGAIRFIRGLAPALFVHKLRILGETRSNEFDDILLTSMNETEIVRTICGRRTHFSTDGIVELRLVYHPLDIVGLKLDEEEDRHDDFGRDGLAPRNAENRIEGYLSNEEGRSKSPLTENSVTYDPTQPDKLWVARAIARVGVPLKVEDYEESFRNPAKFLKAKAAGRKALSKKEIQNKATVQMSKSSKPKEISEALPQSRPSKSLTSTNQSTSHSHPCASREKQVDLKKSTDVSKPKKTSNTTKLSLPIQNDPTTKVSLKVKTNETFRSPSPISFSSPISASSPQFIDQSSSTFHSPPLFFEDESNEISRKFQSFPIKSAEHFHLEVQPKNKHKKVTKNRKASLTDENLSVDGHELHNPNDDFYKVSTSRLDNKVMNLFPSPDLSEISAPPPIDRRKTAKNSSPQKLRPFLYPIDLSTSPNTLITTCTKKNHKSVVNTNLPDDSSIFSHSNFERNKDVRPPGLPSRVRAPSPYRVQKKIITLRDSLPGAWKLVDDISDSQASAQSTKETGKELLRKKSGRGSRWRMSEIEFLDLTAEQA</sequence>
<feature type="region of interest" description="Disordered" evidence="3">
    <location>
        <begin position="495"/>
        <end position="570"/>
    </location>
</feature>
<gene>
    <name evidence="6" type="ORF">GcM3_224001</name>
</gene>
<dbReference type="SMART" id="SM00485">
    <property type="entry name" value="XPGN"/>
    <property type="match status" value="1"/>
</dbReference>
<dbReference type="CDD" id="cd09906">
    <property type="entry name" value="H3TH_YEN1"/>
    <property type="match status" value="1"/>
</dbReference>
<dbReference type="Pfam" id="PF00867">
    <property type="entry name" value="XPG_I"/>
    <property type="match status" value="1"/>
</dbReference>
<evidence type="ECO:0000256" key="2">
    <source>
        <dbReference type="ARBA" id="ARBA00022801"/>
    </source>
</evidence>
<dbReference type="CDD" id="cd09870">
    <property type="entry name" value="PIN_YEN1"/>
    <property type="match status" value="1"/>
</dbReference>
<dbReference type="GO" id="GO:0017108">
    <property type="term" value="F:5'-flap endonuclease activity"/>
    <property type="evidence" value="ECO:0007669"/>
    <property type="project" value="TreeGrafter"/>
</dbReference>
<feature type="region of interest" description="Disordered" evidence="3">
    <location>
        <begin position="818"/>
        <end position="841"/>
    </location>
</feature>
<dbReference type="Gene3D" id="1.10.150.20">
    <property type="entry name" value="5' to 3' exonuclease, C-terminal subdomain"/>
    <property type="match status" value="1"/>
</dbReference>
<feature type="compositionally biased region" description="Polar residues" evidence="3">
    <location>
        <begin position="518"/>
        <end position="534"/>
    </location>
</feature>
<evidence type="ECO:0000313" key="6">
    <source>
        <dbReference type="EMBL" id="RKF48976.1"/>
    </source>
</evidence>
<dbReference type="PANTHER" id="PTHR11081:SF75">
    <property type="entry name" value="ENDONUCLEASE, PUTATIVE (AFU_ORTHOLOGUE AFUA_3G13260)-RELATED"/>
    <property type="match status" value="1"/>
</dbReference>
<protein>
    <submittedName>
        <fullName evidence="6">Putative flap structure-specific endonuclease protein</fullName>
    </submittedName>
</protein>
<dbReference type="Gene3D" id="3.40.50.1010">
    <property type="entry name" value="5'-nuclease"/>
    <property type="match status" value="2"/>
</dbReference>
<dbReference type="STRING" id="62708.A0A420GV13"/>
<dbReference type="AlphaFoldDB" id="A0A420GV13"/>
<dbReference type="InterPro" id="IPR036279">
    <property type="entry name" value="5-3_exonuclease_C_sf"/>
</dbReference>
<comment type="caution">
    <text evidence="6">The sequence shown here is derived from an EMBL/GenBank/DDBJ whole genome shotgun (WGS) entry which is preliminary data.</text>
</comment>
<evidence type="ECO:0000256" key="1">
    <source>
        <dbReference type="ARBA" id="ARBA00022722"/>
    </source>
</evidence>
<feature type="compositionally biased region" description="Polar residues" evidence="3">
    <location>
        <begin position="558"/>
        <end position="570"/>
    </location>
</feature>
<dbReference type="Pfam" id="PF18380">
    <property type="entry name" value="GEN1_C"/>
    <property type="match status" value="1"/>
</dbReference>
<dbReference type="SMART" id="SM00484">
    <property type="entry name" value="XPGI"/>
    <property type="match status" value="1"/>
</dbReference>
<feature type="compositionally biased region" description="Polar residues" evidence="3">
    <location>
        <begin position="496"/>
        <end position="505"/>
    </location>
</feature>
<dbReference type="EMBL" id="MCBQ01022411">
    <property type="protein sequence ID" value="RKF48976.1"/>
    <property type="molecule type" value="Genomic_DNA"/>
</dbReference>
<feature type="compositionally biased region" description="Basic and acidic residues" evidence="3">
    <location>
        <begin position="538"/>
        <end position="554"/>
    </location>
</feature>
<feature type="region of interest" description="Disordered" evidence="3">
    <location>
        <begin position="701"/>
        <end position="724"/>
    </location>
</feature>
<reference evidence="6 7" key="1">
    <citation type="journal article" date="2018" name="BMC Genomics">
        <title>Comparative genome analyses reveal sequence features reflecting distinct modes of host-adaptation between dicot and monocot powdery mildew.</title>
        <authorList>
            <person name="Wu Y."/>
            <person name="Ma X."/>
            <person name="Pan Z."/>
            <person name="Kale S.D."/>
            <person name="Song Y."/>
            <person name="King H."/>
            <person name="Zhang Q."/>
            <person name="Presley C."/>
            <person name="Deng X."/>
            <person name="Wei C.I."/>
            <person name="Xiao S."/>
        </authorList>
    </citation>
    <scope>NUCLEOTIDE SEQUENCE [LARGE SCALE GENOMIC DNA]</scope>
    <source>
        <strain evidence="6">UMSG3</strain>
    </source>
</reference>
<feature type="domain" description="XPG N-terminal" evidence="5">
    <location>
        <begin position="1"/>
        <end position="101"/>
    </location>
</feature>
<dbReference type="Pfam" id="PF00752">
    <property type="entry name" value="XPG_N"/>
    <property type="match status" value="1"/>
</dbReference>